<dbReference type="Proteomes" id="UP000541444">
    <property type="component" value="Unassembled WGS sequence"/>
</dbReference>
<dbReference type="NCBIfam" id="TIGR00756">
    <property type="entry name" value="PPR"/>
    <property type="match status" value="7"/>
</dbReference>
<feature type="repeat" description="PPR" evidence="2">
    <location>
        <begin position="375"/>
        <end position="409"/>
    </location>
</feature>
<proteinExistence type="predicted"/>
<organism evidence="3 4">
    <name type="scientific">Kingdonia uniflora</name>
    <dbReference type="NCBI Taxonomy" id="39325"/>
    <lineage>
        <taxon>Eukaryota</taxon>
        <taxon>Viridiplantae</taxon>
        <taxon>Streptophyta</taxon>
        <taxon>Embryophyta</taxon>
        <taxon>Tracheophyta</taxon>
        <taxon>Spermatophyta</taxon>
        <taxon>Magnoliopsida</taxon>
        <taxon>Ranunculales</taxon>
        <taxon>Circaeasteraceae</taxon>
        <taxon>Kingdonia</taxon>
    </lineage>
</organism>
<dbReference type="PANTHER" id="PTHR47934">
    <property type="entry name" value="PENTATRICOPEPTIDE REPEAT-CONTAINING PROTEIN PET309, MITOCHONDRIAL"/>
    <property type="match status" value="1"/>
</dbReference>
<dbReference type="GO" id="GO:0006396">
    <property type="term" value="P:RNA processing"/>
    <property type="evidence" value="ECO:0007669"/>
    <property type="project" value="TreeGrafter"/>
</dbReference>
<dbReference type="InterPro" id="IPR002885">
    <property type="entry name" value="PPR_rpt"/>
</dbReference>
<dbReference type="AlphaFoldDB" id="A0A7J7N6J9"/>
<dbReference type="PANTHER" id="PTHR47934:SF28">
    <property type="entry name" value="OS04G0488500 PROTEIN"/>
    <property type="match status" value="1"/>
</dbReference>
<dbReference type="Pfam" id="PF01535">
    <property type="entry name" value="PPR"/>
    <property type="match status" value="1"/>
</dbReference>
<protein>
    <recommendedName>
        <fullName evidence="5">Pentatricopeptide repeat-containing protein</fullName>
    </recommendedName>
</protein>
<dbReference type="SUPFAM" id="SSF81901">
    <property type="entry name" value="HCP-like"/>
    <property type="match status" value="1"/>
</dbReference>
<accession>A0A7J7N6J9</accession>
<dbReference type="InterPro" id="IPR051114">
    <property type="entry name" value="Mito_RNA_Proc_CCM1"/>
</dbReference>
<name>A0A7J7N6J9_9MAGN</name>
<feature type="repeat" description="PPR" evidence="2">
    <location>
        <begin position="410"/>
        <end position="444"/>
    </location>
</feature>
<dbReference type="EMBL" id="JACGCM010001011">
    <property type="protein sequence ID" value="KAF6162767.1"/>
    <property type="molecule type" value="Genomic_DNA"/>
</dbReference>
<dbReference type="Gene3D" id="1.25.40.10">
    <property type="entry name" value="Tetratricopeptide repeat domain"/>
    <property type="match status" value="4"/>
</dbReference>
<feature type="repeat" description="PPR" evidence="2">
    <location>
        <begin position="339"/>
        <end position="374"/>
    </location>
</feature>
<gene>
    <name evidence="3" type="ORF">GIB67_029036</name>
</gene>
<dbReference type="PROSITE" id="PS51375">
    <property type="entry name" value="PPR"/>
    <property type="match status" value="7"/>
</dbReference>
<dbReference type="OrthoDB" id="185373at2759"/>
<feature type="repeat" description="PPR" evidence="2">
    <location>
        <begin position="304"/>
        <end position="338"/>
    </location>
</feature>
<dbReference type="GO" id="GO:0005739">
    <property type="term" value="C:mitochondrion"/>
    <property type="evidence" value="ECO:0007669"/>
    <property type="project" value="TreeGrafter"/>
</dbReference>
<keyword evidence="4" id="KW-1185">Reference proteome</keyword>
<feature type="repeat" description="PPR" evidence="2">
    <location>
        <begin position="269"/>
        <end position="303"/>
    </location>
</feature>
<feature type="repeat" description="PPR" evidence="2">
    <location>
        <begin position="233"/>
        <end position="267"/>
    </location>
</feature>
<reference evidence="3 4" key="1">
    <citation type="journal article" date="2020" name="IScience">
        <title>Genome Sequencing of the Endangered Kingdonia uniflora (Circaeasteraceae, Ranunculales) Reveals Potential Mechanisms of Evolutionary Specialization.</title>
        <authorList>
            <person name="Sun Y."/>
            <person name="Deng T."/>
            <person name="Zhang A."/>
            <person name="Moore M.J."/>
            <person name="Landis J.B."/>
            <person name="Lin N."/>
            <person name="Zhang H."/>
            <person name="Zhang X."/>
            <person name="Huang J."/>
            <person name="Zhang X."/>
            <person name="Sun H."/>
            <person name="Wang H."/>
        </authorList>
    </citation>
    <scope>NUCLEOTIDE SEQUENCE [LARGE SCALE GENOMIC DNA]</scope>
    <source>
        <strain evidence="3">TB1705</strain>
        <tissue evidence="3">Leaf</tissue>
    </source>
</reference>
<evidence type="ECO:0000313" key="3">
    <source>
        <dbReference type="EMBL" id="KAF6162767.1"/>
    </source>
</evidence>
<dbReference type="InterPro" id="IPR011990">
    <property type="entry name" value="TPR-like_helical_dom_sf"/>
</dbReference>
<evidence type="ECO:0000256" key="1">
    <source>
        <dbReference type="ARBA" id="ARBA00022737"/>
    </source>
</evidence>
<dbReference type="GO" id="GO:0007005">
    <property type="term" value="P:mitochondrion organization"/>
    <property type="evidence" value="ECO:0007669"/>
    <property type="project" value="TreeGrafter"/>
</dbReference>
<evidence type="ECO:0008006" key="5">
    <source>
        <dbReference type="Google" id="ProtNLM"/>
    </source>
</evidence>
<evidence type="ECO:0000313" key="4">
    <source>
        <dbReference type="Proteomes" id="UP000541444"/>
    </source>
</evidence>
<dbReference type="Pfam" id="PF12854">
    <property type="entry name" value="PPR_1"/>
    <property type="match status" value="2"/>
</dbReference>
<comment type="caution">
    <text evidence="3">The sequence shown here is derived from an EMBL/GenBank/DDBJ whole genome shotgun (WGS) entry which is preliminary data.</text>
</comment>
<keyword evidence="1" id="KW-0677">Repeat</keyword>
<sequence length="510" mass="57876">MISVEPCLNHYRYFSSSSTISLISPLNYLKPTSRKPDPPDPPATNLQEFKKKPKFISHEIATNMIKHEKNPQRALDIFNMASKQCGFSHNHNTYSVILHKLAQAKKFNAVNAILRQLSFDTCKIHEVLFLNLMTHFSKYSLHERTLEMFYAIQPNVREKPSLKALSTCLNLLIESGRLDYAKELLVKSKKEFDMDPNTCIFNILVKHHCKKGDLDNAFEVIKEMRKSKVSYPNLITYSTLMGGLCNHGRLKDAVKLFEEMVSKDKIVPDTLTYNILINGFCRGGKVDRAKTIMNFMRKNGCLPNLFNYSALLNGFCREGRIDEAKEVFNEMRSLGVKADVVAYTTLINCLCRTTGRIDEAIKLLKEMDQKECKADVVTYKAILGGLCREGRFEEALGMLERLPYKGVYLDKGSYRIVLNLLYKEGDMNKVISLLGLMLGRGVVPHFATSNELLVNLCQAGKVADATIALCGLGEMGFKPAYECWAQLVESVCRERKLLQMFQLLDELVIA</sequence>
<dbReference type="Pfam" id="PF13041">
    <property type="entry name" value="PPR_2"/>
    <property type="match status" value="2"/>
</dbReference>
<evidence type="ECO:0000256" key="2">
    <source>
        <dbReference type="PROSITE-ProRule" id="PRU00708"/>
    </source>
</evidence>
<dbReference type="GO" id="GO:0003729">
    <property type="term" value="F:mRNA binding"/>
    <property type="evidence" value="ECO:0007669"/>
    <property type="project" value="TreeGrafter"/>
</dbReference>
<feature type="repeat" description="PPR" evidence="2">
    <location>
        <begin position="197"/>
        <end position="231"/>
    </location>
</feature>